<feature type="transmembrane region" description="Helical" evidence="7">
    <location>
        <begin position="169"/>
        <end position="190"/>
    </location>
</feature>
<keyword evidence="6 7" id="KW-0472">Membrane</keyword>
<feature type="transmembrane region" description="Helical" evidence="7">
    <location>
        <begin position="202"/>
        <end position="225"/>
    </location>
</feature>
<evidence type="ECO:0000256" key="1">
    <source>
        <dbReference type="ARBA" id="ARBA00004651"/>
    </source>
</evidence>
<dbReference type="AlphaFoldDB" id="A0A1E5L2P4"/>
<dbReference type="Pfam" id="PF03916">
    <property type="entry name" value="NrfD"/>
    <property type="match status" value="1"/>
</dbReference>
<dbReference type="STRING" id="1390249.BHU72_09275"/>
<evidence type="ECO:0000313" key="9">
    <source>
        <dbReference type="Proteomes" id="UP000095255"/>
    </source>
</evidence>
<dbReference type="InterPro" id="IPR005614">
    <property type="entry name" value="NrfD-like"/>
</dbReference>
<feature type="transmembrane region" description="Helical" evidence="7">
    <location>
        <begin position="286"/>
        <end position="307"/>
    </location>
</feature>
<proteinExistence type="inferred from homology"/>
<comment type="subcellular location">
    <subcellularLocation>
        <location evidence="1">Cell membrane</location>
        <topology evidence="1">Multi-pass membrane protein</topology>
    </subcellularLocation>
</comment>
<organism evidence="8 9">
    <name type="scientific">Desulfuribacillus stibiiarsenatis</name>
    <dbReference type="NCBI Taxonomy" id="1390249"/>
    <lineage>
        <taxon>Bacteria</taxon>
        <taxon>Bacillati</taxon>
        <taxon>Bacillota</taxon>
        <taxon>Desulfuribacillia</taxon>
        <taxon>Desulfuribacillales</taxon>
        <taxon>Desulfuribacillaceae</taxon>
        <taxon>Desulfuribacillus</taxon>
    </lineage>
</organism>
<gene>
    <name evidence="8" type="ORF">BHU72_09275</name>
</gene>
<evidence type="ECO:0000313" key="8">
    <source>
        <dbReference type="EMBL" id="OEH84400.1"/>
    </source>
</evidence>
<feature type="transmembrane region" description="Helical" evidence="7">
    <location>
        <begin position="142"/>
        <end position="162"/>
    </location>
</feature>
<keyword evidence="4 7" id="KW-0812">Transmembrane</keyword>
<keyword evidence="9" id="KW-1185">Reference proteome</keyword>
<dbReference type="PANTHER" id="PTHR34856">
    <property type="entry name" value="PROTEIN NRFD"/>
    <property type="match status" value="1"/>
</dbReference>
<dbReference type="PANTHER" id="PTHR34856:SF2">
    <property type="entry name" value="PROTEIN NRFD"/>
    <property type="match status" value="1"/>
</dbReference>
<dbReference type="Proteomes" id="UP000095255">
    <property type="component" value="Unassembled WGS sequence"/>
</dbReference>
<dbReference type="RefSeq" id="WP_069703113.1">
    <property type="nucleotide sequence ID" value="NZ_MJAT01000038.1"/>
</dbReference>
<evidence type="ECO:0000256" key="7">
    <source>
        <dbReference type="SAM" id="Phobius"/>
    </source>
</evidence>
<comment type="caution">
    <text evidence="8">The sequence shown here is derived from an EMBL/GenBank/DDBJ whole genome shotgun (WGS) entry which is preliminary data.</text>
</comment>
<evidence type="ECO:0008006" key="10">
    <source>
        <dbReference type="Google" id="ProtNLM"/>
    </source>
</evidence>
<evidence type="ECO:0000256" key="2">
    <source>
        <dbReference type="ARBA" id="ARBA00008929"/>
    </source>
</evidence>
<feature type="transmembrane region" description="Helical" evidence="7">
    <location>
        <begin position="100"/>
        <end position="122"/>
    </location>
</feature>
<sequence length="398" mass="43797">MAMKETMLYHEVNLPSDFTKNMNLPFMGIIGVLVALFGYGAVMSLIYSHQAWGTSNEVAWGVLISAYVYFAVGCTGLCLLSSLGHVFHIKAFESMGIRPVILAVVSMITAFIIIAVELHYPIRLVIYAILSPNFSSAFIWMGYLYGIYLMFLIAETLLYALNLHRLSRFCAIFAILTGVAATSNLGAVFGTLAARPFWTAPFLPGMFIINALVSGAAALIILFYFVERDKSRKNTNELVDIFGKLLGLFIAITLFFTIWNVLSGYIGNVPERYEATMAMINGPLAISFWVFEIGLGLLVPFLIVLFFAKTQKNLLFAAGLALVGLMFARHNLVTAGQIISLGPETSATTSYLVYNPTFVEYSVVIGAFGVIVVAYMLGERAFVFVQNKYGNIGERQHG</sequence>
<feature type="transmembrane region" description="Helical" evidence="7">
    <location>
        <begin position="245"/>
        <end position="266"/>
    </location>
</feature>
<keyword evidence="5 7" id="KW-1133">Transmembrane helix</keyword>
<dbReference type="OrthoDB" id="9772767at2"/>
<keyword evidence="3" id="KW-1003">Cell membrane</keyword>
<name>A0A1E5L2P4_9FIRM</name>
<evidence type="ECO:0000256" key="5">
    <source>
        <dbReference type="ARBA" id="ARBA00022989"/>
    </source>
</evidence>
<dbReference type="InterPro" id="IPR052049">
    <property type="entry name" value="Electron_transfer_protein"/>
</dbReference>
<comment type="similarity">
    <text evidence="2">Belongs to the NrfD family.</text>
</comment>
<reference evidence="8 9" key="1">
    <citation type="submission" date="2016-09" db="EMBL/GenBank/DDBJ databases">
        <title>Desulfuribacillus arsenicus sp. nov., an obligately anaerobic, dissimilatory arsenic- and antimonate-reducing bacterium isolated from anoxic sediments.</title>
        <authorList>
            <person name="Abin C.A."/>
            <person name="Hollibaugh J.T."/>
        </authorList>
    </citation>
    <scope>NUCLEOTIDE SEQUENCE [LARGE SCALE GENOMIC DNA]</scope>
    <source>
        <strain evidence="8 9">MLFW-2</strain>
    </source>
</reference>
<accession>A0A1E5L2P4</accession>
<evidence type="ECO:0000256" key="4">
    <source>
        <dbReference type="ARBA" id="ARBA00022692"/>
    </source>
</evidence>
<evidence type="ECO:0000256" key="3">
    <source>
        <dbReference type="ARBA" id="ARBA00022475"/>
    </source>
</evidence>
<dbReference type="GO" id="GO:0005886">
    <property type="term" value="C:plasma membrane"/>
    <property type="evidence" value="ECO:0007669"/>
    <property type="project" value="UniProtKB-SubCell"/>
</dbReference>
<dbReference type="Gene3D" id="1.20.1630.10">
    <property type="entry name" value="Formate dehydrogenase/DMSO reductase domain"/>
    <property type="match status" value="1"/>
</dbReference>
<feature type="transmembrane region" description="Helical" evidence="7">
    <location>
        <begin position="358"/>
        <end position="378"/>
    </location>
</feature>
<feature type="transmembrane region" description="Helical" evidence="7">
    <location>
        <begin position="24"/>
        <end position="46"/>
    </location>
</feature>
<feature type="transmembrane region" description="Helical" evidence="7">
    <location>
        <begin position="314"/>
        <end position="338"/>
    </location>
</feature>
<evidence type="ECO:0000256" key="6">
    <source>
        <dbReference type="ARBA" id="ARBA00023136"/>
    </source>
</evidence>
<dbReference type="EMBL" id="MJAT01000038">
    <property type="protein sequence ID" value="OEH84400.1"/>
    <property type="molecule type" value="Genomic_DNA"/>
</dbReference>
<protein>
    <recommendedName>
        <fullName evidence="10">Polysulfide reductase</fullName>
    </recommendedName>
</protein>
<feature type="transmembrane region" description="Helical" evidence="7">
    <location>
        <begin position="58"/>
        <end position="80"/>
    </location>
</feature>